<dbReference type="SUPFAM" id="SSF56281">
    <property type="entry name" value="Metallo-hydrolase/oxidoreductase"/>
    <property type="match status" value="1"/>
</dbReference>
<keyword evidence="2" id="KW-0378">Hydrolase</keyword>
<dbReference type="SMART" id="SM00849">
    <property type="entry name" value="Lactamase_B"/>
    <property type="match status" value="1"/>
</dbReference>
<proteinExistence type="predicted"/>
<dbReference type="Proteomes" id="UP000294547">
    <property type="component" value="Unassembled WGS sequence"/>
</dbReference>
<dbReference type="EMBL" id="SNXY01000009">
    <property type="protein sequence ID" value="TDP83341.1"/>
    <property type="molecule type" value="Genomic_DNA"/>
</dbReference>
<comment type="caution">
    <text evidence="2">The sequence shown here is derived from an EMBL/GenBank/DDBJ whole genome shotgun (WGS) entry which is preliminary data.</text>
</comment>
<dbReference type="RefSeq" id="WP_126538210.1">
    <property type="nucleotide sequence ID" value="NZ_BSPM01000009.1"/>
</dbReference>
<sequence length="301" mass="30999">MAIRFDRNFDPAYGEAVELVPGIRRLTARNPGGYTFHGTNTYLLGTAALVVVDPGPDDPAHRAAILAAAGGRPIREILVTHTHRDHSPGARPLAAATGAAVIGCGPHVFSRPLHLGEATALDASADADHAPDRILSDGERVATAAGPVTALATPGHTANHLCFALEEAGVLISGDHVMAWSTTIVAPPDGAMAPYMASLARLAERPEALYLPGHGGPVCDAHAFLAGLAEHRLAREAAVLAAVAAGARTIPEIVATVYADTDRRLWGAAGLSVFAQLEWLVEKGVVATDGDPVLTGAYAAA</sequence>
<dbReference type="AlphaFoldDB" id="A0A4R6RB20"/>
<dbReference type="InterPro" id="IPR041516">
    <property type="entry name" value="LACTB2_WH"/>
</dbReference>
<dbReference type="PANTHER" id="PTHR23131:SF0">
    <property type="entry name" value="ENDORIBONUCLEASE LACTB2"/>
    <property type="match status" value="1"/>
</dbReference>
<dbReference type="Pfam" id="PF17778">
    <property type="entry name" value="WHD_BLACT"/>
    <property type="match status" value="1"/>
</dbReference>
<dbReference type="Pfam" id="PF00753">
    <property type="entry name" value="Lactamase_B"/>
    <property type="match status" value="1"/>
</dbReference>
<evidence type="ECO:0000259" key="1">
    <source>
        <dbReference type="SMART" id="SM00849"/>
    </source>
</evidence>
<evidence type="ECO:0000313" key="3">
    <source>
        <dbReference type="Proteomes" id="UP000294547"/>
    </source>
</evidence>
<dbReference type="InterPro" id="IPR036866">
    <property type="entry name" value="RibonucZ/Hydroxyglut_hydro"/>
</dbReference>
<dbReference type="InterPro" id="IPR001279">
    <property type="entry name" value="Metallo-B-lactamas"/>
</dbReference>
<feature type="domain" description="Metallo-beta-lactamase" evidence="1">
    <location>
        <begin position="38"/>
        <end position="214"/>
    </location>
</feature>
<protein>
    <submittedName>
        <fullName evidence="2">Glyoxylase-like metal-dependent hydrolase (Beta-lactamase superfamily II)</fullName>
    </submittedName>
</protein>
<evidence type="ECO:0000313" key="2">
    <source>
        <dbReference type="EMBL" id="TDP83341.1"/>
    </source>
</evidence>
<dbReference type="CDD" id="cd16278">
    <property type="entry name" value="metallo-hydrolase-like_MBL-fold"/>
    <property type="match status" value="1"/>
</dbReference>
<reference evidence="2 3" key="1">
    <citation type="submission" date="2019-03" db="EMBL/GenBank/DDBJ databases">
        <title>Genomic Encyclopedia of Type Strains, Phase IV (KMG-IV): sequencing the most valuable type-strain genomes for metagenomic binning, comparative biology and taxonomic classification.</title>
        <authorList>
            <person name="Goeker M."/>
        </authorList>
    </citation>
    <scope>NUCLEOTIDE SEQUENCE [LARGE SCALE GENOMIC DNA]</scope>
    <source>
        <strain evidence="2 3">DSM 102969</strain>
    </source>
</reference>
<dbReference type="PANTHER" id="PTHR23131">
    <property type="entry name" value="ENDORIBONUCLEASE LACTB2"/>
    <property type="match status" value="1"/>
</dbReference>
<dbReference type="Gene3D" id="3.60.15.10">
    <property type="entry name" value="Ribonuclease Z/Hydroxyacylglutathione hydrolase-like"/>
    <property type="match status" value="1"/>
</dbReference>
<name>A0A4R6RB20_9HYPH</name>
<dbReference type="InterPro" id="IPR050662">
    <property type="entry name" value="Sec-metab_biosynth-thioest"/>
</dbReference>
<dbReference type="OrthoDB" id="9788263at2"/>
<accession>A0A4R6RB20</accession>
<dbReference type="InterPro" id="IPR036388">
    <property type="entry name" value="WH-like_DNA-bd_sf"/>
</dbReference>
<dbReference type="Gene3D" id="1.10.10.10">
    <property type="entry name" value="Winged helix-like DNA-binding domain superfamily/Winged helix DNA-binding domain"/>
    <property type="match status" value="1"/>
</dbReference>
<keyword evidence="3" id="KW-1185">Reference proteome</keyword>
<dbReference type="GO" id="GO:0016787">
    <property type="term" value="F:hydrolase activity"/>
    <property type="evidence" value="ECO:0007669"/>
    <property type="project" value="UniProtKB-KW"/>
</dbReference>
<organism evidence="2 3">
    <name type="scientific">Oharaeibacter diazotrophicus</name>
    <dbReference type="NCBI Taxonomy" id="1920512"/>
    <lineage>
        <taxon>Bacteria</taxon>
        <taxon>Pseudomonadati</taxon>
        <taxon>Pseudomonadota</taxon>
        <taxon>Alphaproteobacteria</taxon>
        <taxon>Hyphomicrobiales</taxon>
        <taxon>Pleomorphomonadaceae</taxon>
        <taxon>Oharaeibacter</taxon>
    </lineage>
</organism>
<gene>
    <name evidence="2" type="ORF">EDD54_3303</name>
</gene>